<evidence type="ECO:0000256" key="1">
    <source>
        <dbReference type="PROSITE-ProRule" id="PRU00723"/>
    </source>
</evidence>
<dbReference type="GO" id="GO:0005634">
    <property type="term" value="C:nucleus"/>
    <property type="evidence" value="ECO:0007669"/>
    <property type="project" value="TreeGrafter"/>
</dbReference>
<dbReference type="InterPro" id="IPR019496">
    <property type="entry name" value="NUFIP1_cons_dom"/>
</dbReference>
<reference evidence="6" key="2">
    <citation type="submission" date="2020-04" db="EMBL/GenBank/DDBJ databases">
        <authorList>
            <consortium name="NCBI Genome Project"/>
        </authorList>
    </citation>
    <scope>NUCLEOTIDE SEQUENCE</scope>
    <source>
        <strain evidence="6">CBS 304.34</strain>
    </source>
</reference>
<feature type="compositionally biased region" description="Pro residues" evidence="2">
    <location>
        <begin position="1"/>
        <end position="16"/>
    </location>
</feature>
<evidence type="ECO:0000313" key="4">
    <source>
        <dbReference type="EMBL" id="KAF2808554.1"/>
    </source>
</evidence>
<feature type="region of interest" description="Disordered" evidence="2">
    <location>
        <begin position="1"/>
        <end position="122"/>
    </location>
</feature>
<feature type="region of interest" description="Disordered" evidence="2">
    <location>
        <begin position="376"/>
        <end position="411"/>
    </location>
</feature>
<dbReference type="EMBL" id="MU003703">
    <property type="protein sequence ID" value="KAF2808554.1"/>
    <property type="molecule type" value="Genomic_DNA"/>
</dbReference>
<feature type="compositionally biased region" description="Acidic residues" evidence="2">
    <location>
        <begin position="480"/>
        <end position="512"/>
    </location>
</feature>
<dbReference type="GO" id="GO:0000492">
    <property type="term" value="P:box C/D snoRNP assembly"/>
    <property type="evidence" value="ECO:0007669"/>
    <property type="project" value="TreeGrafter"/>
</dbReference>
<feature type="compositionally biased region" description="Basic and acidic residues" evidence="2">
    <location>
        <begin position="214"/>
        <end position="224"/>
    </location>
</feature>
<feature type="compositionally biased region" description="Gly residues" evidence="2">
    <location>
        <begin position="59"/>
        <end position="70"/>
    </location>
</feature>
<dbReference type="PANTHER" id="PTHR13309:SF0">
    <property type="entry name" value="FMR1-INTERACTING PROTEIN NUFIP1"/>
    <property type="match status" value="1"/>
</dbReference>
<dbReference type="OrthoDB" id="273070at2759"/>
<dbReference type="InterPro" id="IPR000571">
    <property type="entry name" value="Znf_CCCH"/>
</dbReference>
<reference evidence="6" key="3">
    <citation type="submission" date="2025-04" db="UniProtKB">
        <authorList>
            <consortium name="RefSeq"/>
        </authorList>
    </citation>
    <scope>IDENTIFICATION</scope>
    <source>
        <strain evidence="6">CBS 304.34</strain>
    </source>
</reference>
<evidence type="ECO:0000259" key="3">
    <source>
        <dbReference type="PROSITE" id="PS50103"/>
    </source>
</evidence>
<dbReference type="Pfam" id="PF10453">
    <property type="entry name" value="NUFIP1"/>
    <property type="match status" value="1"/>
</dbReference>
<evidence type="ECO:0000256" key="2">
    <source>
        <dbReference type="SAM" id="MobiDB-lite"/>
    </source>
</evidence>
<accession>A0A6A6YKQ6</accession>
<keyword evidence="1" id="KW-0479">Metal-binding</keyword>
<name>A0A6A6YKQ6_9PEZI</name>
<keyword evidence="1" id="KW-0863">Zinc-finger</keyword>
<evidence type="ECO:0000313" key="6">
    <source>
        <dbReference type="RefSeq" id="XP_033575518.1"/>
    </source>
</evidence>
<dbReference type="PANTHER" id="PTHR13309">
    <property type="entry name" value="NUCLEAR FRAGILE X MENTAL RETARDATION PROTEIN INTERACTING PROTEIN 1"/>
    <property type="match status" value="1"/>
</dbReference>
<dbReference type="GeneID" id="54464573"/>
<protein>
    <recommendedName>
        <fullName evidence="3">C3H1-type domain-containing protein</fullName>
    </recommendedName>
</protein>
<organism evidence="4">
    <name type="scientific">Mytilinidion resinicola</name>
    <dbReference type="NCBI Taxonomy" id="574789"/>
    <lineage>
        <taxon>Eukaryota</taxon>
        <taxon>Fungi</taxon>
        <taxon>Dikarya</taxon>
        <taxon>Ascomycota</taxon>
        <taxon>Pezizomycotina</taxon>
        <taxon>Dothideomycetes</taxon>
        <taxon>Pleosporomycetidae</taxon>
        <taxon>Mytilinidiales</taxon>
        <taxon>Mytilinidiaceae</taxon>
        <taxon>Mytilinidion</taxon>
    </lineage>
</organism>
<dbReference type="PROSITE" id="PS50103">
    <property type="entry name" value="ZF_C3H1"/>
    <property type="match status" value="1"/>
</dbReference>
<feature type="region of interest" description="Disordered" evidence="2">
    <location>
        <begin position="182"/>
        <end position="243"/>
    </location>
</feature>
<keyword evidence="1" id="KW-0862">Zinc</keyword>
<dbReference type="GO" id="GO:0008270">
    <property type="term" value="F:zinc ion binding"/>
    <property type="evidence" value="ECO:0007669"/>
    <property type="project" value="UniProtKB-KW"/>
</dbReference>
<feature type="compositionally biased region" description="Low complexity" evidence="2">
    <location>
        <begin position="17"/>
        <end position="28"/>
    </location>
</feature>
<feature type="compositionally biased region" description="Polar residues" evidence="2">
    <location>
        <begin position="107"/>
        <end position="122"/>
    </location>
</feature>
<feature type="region of interest" description="Disordered" evidence="2">
    <location>
        <begin position="275"/>
        <end position="300"/>
    </location>
</feature>
<dbReference type="InterPro" id="IPR039136">
    <property type="entry name" value="NUFIP1-like"/>
</dbReference>
<feature type="domain" description="C3H1-type" evidence="3">
    <location>
        <begin position="533"/>
        <end position="560"/>
    </location>
</feature>
<dbReference type="GO" id="GO:0003723">
    <property type="term" value="F:RNA binding"/>
    <property type="evidence" value="ECO:0007669"/>
    <property type="project" value="InterPro"/>
</dbReference>
<dbReference type="RefSeq" id="XP_033575518.1">
    <property type="nucleotide sequence ID" value="XM_033723680.1"/>
</dbReference>
<keyword evidence="5" id="KW-1185">Reference proteome</keyword>
<proteinExistence type="predicted"/>
<feature type="region of interest" description="Disordered" evidence="2">
    <location>
        <begin position="448"/>
        <end position="538"/>
    </location>
</feature>
<feature type="zinc finger region" description="C3H1-type" evidence="1">
    <location>
        <begin position="533"/>
        <end position="560"/>
    </location>
</feature>
<sequence>MAGFSFPPPPPPPPRSTAPEPSAPSSSSQRGGYSNNFRSDRGGRGNQGGRGRGQSNNYRGGGQQQRGGHGFQQPRNPQAGGDRRQEHAGRSRGQIQQYGHNYALQEQPAQYQYPPTSSNAYGQTQVPVSTYVNPNLSPVMMAPQMQNATPVQPQIDPMAFMQAFSTFMVSQAGMQNVPAQVNPAAPSQYQASPPRYSKNQRSPPTVVGNKRKRSSNEEYQERHVSKLQTNASTKSKPAKAKVNVPPTVPSFGITLPTVSKPAPPPPLVLPKAKKDAKKAKRGNLLGLTPQADHSDSEPESIDEEATYAVNVTGLIFEYNGETAALNSPAEIAAWIRERRRLYPTKARAKQKLQEDRLRLANEHAILLRVKEEKDAKAGVTVKSEKKDKKTDQRQELTSEDKRKQVEHERQLKKIEKLRKKLQKSEEMLAKSEGGSTLGRIGTIEVKTEVKTDSAPSGVRLSKNNLGLDYGSDTESTGESADSDDSSDSSDSDSDSDSVSESESDDEDSAPEEETSKAHLPLRVSPPKDALKRKTAQTVCPYQKRSGKCTNKRCKFSHPPEIAAKEPKKRVTLYDRMIEQEEKVADMLALQAIKYLGSTGFLS</sequence>
<dbReference type="Proteomes" id="UP000504636">
    <property type="component" value="Unplaced"/>
</dbReference>
<evidence type="ECO:0000313" key="5">
    <source>
        <dbReference type="Proteomes" id="UP000504636"/>
    </source>
</evidence>
<dbReference type="AlphaFoldDB" id="A0A6A6YKQ6"/>
<feature type="compositionally biased region" description="Low complexity" evidence="2">
    <location>
        <begin position="183"/>
        <end position="194"/>
    </location>
</feature>
<gene>
    <name evidence="4 6" type="ORF">BDZ99DRAFT_499838</name>
</gene>
<reference evidence="4 6" key="1">
    <citation type="journal article" date="2020" name="Stud. Mycol.">
        <title>101 Dothideomycetes genomes: a test case for predicting lifestyles and emergence of pathogens.</title>
        <authorList>
            <person name="Haridas S."/>
            <person name="Albert R."/>
            <person name="Binder M."/>
            <person name="Bloem J."/>
            <person name="Labutti K."/>
            <person name="Salamov A."/>
            <person name="Andreopoulos B."/>
            <person name="Baker S."/>
            <person name="Barry K."/>
            <person name="Bills G."/>
            <person name="Bluhm B."/>
            <person name="Cannon C."/>
            <person name="Castanera R."/>
            <person name="Culley D."/>
            <person name="Daum C."/>
            <person name="Ezra D."/>
            <person name="Gonzalez J."/>
            <person name="Henrissat B."/>
            <person name="Kuo A."/>
            <person name="Liang C."/>
            <person name="Lipzen A."/>
            <person name="Lutzoni F."/>
            <person name="Magnuson J."/>
            <person name="Mondo S."/>
            <person name="Nolan M."/>
            <person name="Ohm R."/>
            <person name="Pangilinan J."/>
            <person name="Park H.-J."/>
            <person name="Ramirez L."/>
            <person name="Alfaro M."/>
            <person name="Sun H."/>
            <person name="Tritt A."/>
            <person name="Yoshinaga Y."/>
            <person name="Zwiers L.-H."/>
            <person name="Turgeon B."/>
            <person name="Goodwin S."/>
            <person name="Spatafora J."/>
            <person name="Crous P."/>
            <person name="Grigoriev I."/>
        </authorList>
    </citation>
    <scope>NUCLEOTIDE SEQUENCE</scope>
    <source>
        <strain evidence="4 6">CBS 304.34</strain>
    </source>
</reference>
<feature type="compositionally biased region" description="Polar residues" evidence="2">
    <location>
        <begin position="226"/>
        <end position="235"/>
    </location>
</feature>